<dbReference type="AlphaFoldDB" id="A0A0F8W6S1"/>
<organism evidence="1">
    <name type="scientific">marine sediment metagenome</name>
    <dbReference type="NCBI Taxonomy" id="412755"/>
    <lineage>
        <taxon>unclassified sequences</taxon>
        <taxon>metagenomes</taxon>
        <taxon>ecological metagenomes</taxon>
    </lineage>
</organism>
<reference evidence="1" key="1">
    <citation type="journal article" date="2015" name="Nature">
        <title>Complex archaea that bridge the gap between prokaryotes and eukaryotes.</title>
        <authorList>
            <person name="Spang A."/>
            <person name="Saw J.H."/>
            <person name="Jorgensen S.L."/>
            <person name="Zaremba-Niedzwiedzka K."/>
            <person name="Martijn J."/>
            <person name="Lind A.E."/>
            <person name="van Eijk R."/>
            <person name="Schleper C."/>
            <person name="Guy L."/>
            <person name="Ettema T.J."/>
        </authorList>
    </citation>
    <scope>NUCLEOTIDE SEQUENCE</scope>
</reference>
<gene>
    <name evidence="1" type="ORF">LCGC14_3106050</name>
</gene>
<protein>
    <submittedName>
        <fullName evidence="1">Uncharacterized protein</fullName>
    </submittedName>
</protein>
<proteinExistence type="predicted"/>
<sequence>VLTMIVNMQNGIKKPVNIAMVFALNVKVMSLNINVII</sequence>
<comment type="caution">
    <text evidence="1">The sequence shown here is derived from an EMBL/GenBank/DDBJ whole genome shotgun (WGS) entry which is preliminary data.</text>
</comment>
<dbReference type="EMBL" id="LAZR01067077">
    <property type="protein sequence ID" value="KKK52323.1"/>
    <property type="molecule type" value="Genomic_DNA"/>
</dbReference>
<accession>A0A0F8W6S1</accession>
<name>A0A0F8W6S1_9ZZZZ</name>
<evidence type="ECO:0000313" key="1">
    <source>
        <dbReference type="EMBL" id="KKK52323.1"/>
    </source>
</evidence>
<feature type="non-terminal residue" evidence="1">
    <location>
        <position position="1"/>
    </location>
</feature>